<feature type="region of interest" description="Disordered" evidence="2">
    <location>
        <begin position="120"/>
        <end position="145"/>
    </location>
</feature>
<name>A0A0V1FF21_TRIPS</name>
<dbReference type="Pfam" id="PF00930">
    <property type="entry name" value="DPPIV_N"/>
    <property type="match status" value="1"/>
</dbReference>
<evidence type="ECO:0000259" key="5">
    <source>
        <dbReference type="Pfam" id="PF25449"/>
    </source>
</evidence>
<dbReference type="Proteomes" id="UP000054995">
    <property type="component" value="Unassembled WGS sequence"/>
</dbReference>
<dbReference type="SUPFAM" id="SSF82171">
    <property type="entry name" value="DPP6 N-terminal domain-like"/>
    <property type="match status" value="1"/>
</dbReference>
<organism evidence="6 7">
    <name type="scientific">Trichinella pseudospiralis</name>
    <name type="common">Parasitic roundworm</name>
    <dbReference type="NCBI Taxonomy" id="6337"/>
    <lineage>
        <taxon>Eukaryota</taxon>
        <taxon>Metazoa</taxon>
        <taxon>Ecdysozoa</taxon>
        <taxon>Nematoda</taxon>
        <taxon>Enoplea</taxon>
        <taxon>Dorylaimia</taxon>
        <taxon>Trichinellida</taxon>
        <taxon>Trichinellidae</taxon>
        <taxon>Trichinella</taxon>
    </lineage>
</organism>
<dbReference type="OrthoDB" id="16520at2759"/>
<evidence type="ECO:0000313" key="7">
    <source>
        <dbReference type="Proteomes" id="UP000054995"/>
    </source>
</evidence>
<dbReference type="GO" id="GO:0008239">
    <property type="term" value="F:dipeptidyl-peptidase activity"/>
    <property type="evidence" value="ECO:0007669"/>
    <property type="project" value="TreeGrafter"/>
</dbReference>
<feature type="region of interest" description="Disordered" evidence="2">
    <location>
        <begin position="326"/>
        <end position="346"/>
    </location>
</feature>
<comment type="caution">
    <text evidence="6">The sequence shown here is derived from an EMBL/GenBank/DDBJ whole genome shotgun (WGS) entry which is preliminary data.</text>
</comment>
<dbReference type="GO" id="GO:0006508">
    <property type="term" value="P:proteolysis"/>
    <property type="evidence" value="ECO:0007669"/>
    <property type="project" value="InterPro"/>
</dbReference>
<dbReference type="PANTHER" id="PTHR11731:SF193">
    <property type="entry name" value="DIPEPTIDYL PEPTIDASE 9"/>
    <property type="match status" value="1"/>
</dbReference>
<dbReference type="InterPro" id="IPR050278">
    <property type="entry name" value="Serine_Prot_S9B/DPPIV"/>
</dbReference>
<gene>
    <name evidence="6" type="primary">Dpp8</name>
    <name evidence="6" type="ORF">T4D_16656</name>
</gene>
<evidence type="ECO:0000256" key="2">
    <source>
        <dbReference type="SAM" id="MobiDB-lite"/>
    </source>
</evidence>
<dbReference type="SUPFAM" id="SSF53474">
    <property type="entry name" value="alpha/beta-Hydrolases"/>
    <property type="match status" value="1"/>
</dbReference>
<dbReference type="GO" id="GO:0008236">
    <property type="term" value="F:serine-type peptidase activity"/>
    <property type="evidence" value="ECO:0007669"/>
    <property type="project" value="InterPro"/>
</dbReference>
<feature type="coiled-coil region" evidence="1">
    <location>
        <begin position="77"/>
        <end position="104"/>
    </location>
</feature>
<evidence type="ECO:0000259" key="3">
    <source>
        <dbReference type="Pfam" id="PF00326"/>
    </source>
</evidence>
<dbReference type="InterPro" id="IPR002469">
    <property type="entry name" value="Peptidase_S9B_N"/>
</dbReference>
<dbReference type="InterPro" id="IPR057464">
    <property type="entry name" value="CCDC174_GRSR"/>
</dbReference>
<feature type="domain" description="CCDC174 alpha/beta GRSR" evidence="5">
    <location>
        <begin position="154"/>
        <end position="182"/>
    </location>
</feature>
<evidence type="ECO:0000256" key="1">
    <source>
        <dbReference type="SAM" id="Coils"/>
    </source>
</evidence>
<dbReference type="Pfam" id="PF13300">
    <property type="entry name" value="DUF4078"/>
    <property type="match status" value="1"/>
</dbReference>
<feature type="domain" description="Peptidase S9 prolyl oligopeptidase catalytic" evidence="3">
    <location>
        <begin position="1130"/>
        <end position="1327"/>
    </location>
</feature>
<accession>A0A0V1FF21</accession>
<evidence type="ECO:0000259" key="4">
    <source>
        <dbReference type="Pfam" id="PF00930"/>
    </source>
</evidence>
<dbReference type="Pfam" id="PF00326">
    <property type="entry name" value="Peptidase_S9"/>
    <property type="match status" value="1"/>
</dbReference>
<keyword evidence="7" id="KW-1185">Reference proteome</keyword>
<dbReference type="Pfam" id="PF25449">
    <property type="entry name" value="CCDC174_GRSR"/>
    <property type="match status" value="1"/>
</dbReference>
<evidence type="ECO:0000313" key="6">
    <source>
        <dbReference type="EMBL" id="KRY84546.1"/>
    </source>
</evidence>
<protein>
    <submittedName>
        <fullName evidence="6">Dipeptidyl peptidase 8</fullName>
    </submittedName>
</protein>
<proteinExistence type="predicted"/>
<feature type="domain" description="Dipeptidylpeptidase IV N-terminal" evidence="4">
    <location>
        <begin position="647"/>
        <end position="962"/>
    </location>
</feature>
<sequence>MSSTMKPSVSTLFDLKAELHKRKELLAKKKDSNQYNASDLYVKGKPILAERRRLMKEANTSKAAKKNLSDSEIFERERQLMQSKQKLQEKAALYEQLKAGIKKDEPDIYNETTYLVNFEQKDKLQSSSDGEASDEESSMPSKKSFEASKLGDEWVEYIDFAGRNRVCLKKDLPKMKAIDEKNSVRSRHGVSWNSETELMSKDMKRELERQKWEDEVTSSTSAAPVHYQHVLGNVGYIILRLMFAEPIVHGASYYEFSLDEQKRQEQMKMLDEAREQTLIQRAKNERIREKRKLLLKARLEKVAERRQIGAFPELFPNMTEDEKMVDDIPMPDDASDEKKAEDEERAKRRAIHVRPWDEMKKRRTRWIEERREERDPEFAPPHPFLILHWIRADHVVKRIVFTLTEICLLKVMMRYSCEEGFVVSLGSQSDLKFFLSFFFCYYYFPVWNTELKNAPKMDNEASKQRKGYSFAELLELSNLYRLEVDLRDWYYRTHYLTFRSFTERLDHQDAIDHLPKLENSPHQPNDRVFRLYSFGFLERELGSRLLYTDIMVDRNCKLRSVGPPFWKTLCNTCVCIVRQCPSTDDGREHVIRYPLDFNMCKFSRHVASNSFYYSQESRLMRLVDEIPLDKRRIQCLVNIDPLVPENITVCPGNEKLFAFVADRNVHVSTGAVPVTLEHSSSRQGWSYGLPPYIIREEFNRHEGFWWSPTSNGNEYFLLVEGYNDKMLPSIVLSDCTMSPDKFECLRYAFAGGPNPKWCVKVYSVIFKYRPSFPDVEVWERNFPERLIKLVPWAEYLVNAGWLPDGSAIWLKVMDRLQRRVAVICIPLEWFLPSDCSDNSDVCKADAQKHLIFLYTEESDTWIPNHFGIKFLTPVVPDTVRFIWCSWKTDYRHLYLVESRRTTASVGQNFNMSTLDITPTVLSEKQLTFGQWDVSVDEKRSLIYFLGFADNPLESHLYATSYICPTTKPIRISTLGSFYGNTDEGNPFGFSNDYTLLAVFRSNFVTPGECVIYALKFETFFSNDVKYVLPSAASCLVISVAPYPAMNNVCPLPPPGRLLHESIWSRFTSEVLPPQLLQCEGPDGGYQLQCMLFTPSDVAVATPCPTILFVYGGPCAQMVRNCWPTFLCLPLFMKMGYVVLVVDGRGSAYRGKQLEIAISGRMGCVEIEDQVHALRHVASQNTCIDMKRVVVMGWSYGGYLAINALAKHPNLFKIAISGAPVVDWHLYDSAYTERYMGMPEEHEDSYDKASLLNSINLLPDEPNRLLLMHGLKDQNVHFKHTALLIEAMISAGKPYQLKVFPNERHGLRRASAIEHLSATILHFLQENL</sequence>
<dbReference type="InterPro" id="IPR029058">
    <property type="entry name" value="AB_hydrolase_fold"/>
</dbReference>
<feature type="compositionally biased region" description="Basic and acidic residues" evidence="2">
    <location>
        <begin position="336"/>
        <end position="346"/>
    </location>
</feature>
<dbReference type="Gene3D" id="3.40.50.1820">
    <property type="entry name" value="alpha/beta hydrolase"/>
    <property type="match status" value="1"/>
</dbReference>
<keyword evidence="1" id="KW-0175">Coiled coil</keyword>
<reference evidence="6 7" key="1">
    <citation type="submission" date="2015-01" db="EMBL/GenBank/DDBJ databases">
        <title>Evolution of Trichinella species and genotypes.</title>
        <authorList>
            <person name="Korhonen P.K."/>
            <person name="Edoardo P."/>
            <person name="Giuseppe L.R."/>
            <person name="Gasser R.B."/>
        </authorList>
    </citation>
    <scope>NUCLEOTIDE SEQUENCE [LARGE SCALE GENOMIC DNA]</scope>
    <source>
        <strain evidence="6">ISS470</strain>
    </source>
</reference>
<dbReference type="Gene3D" id="2.140.10.30">
    <property type="entry name" value="Dipeptidylpeptidase IV, N-terminal domain"/>
    <property type="match status" value="1"/>
</dbReference>
<dbReference type="EMBL" id="JYDT01000112">
    <property type="protein sequence ID" value="KRY84546.1"/>
    <property type="molecule type" value="Genomic_DNA"/>
</dbReference>
<dbReference type="PANTHER" id="PTHR11731">
    <property type="entry name" value="PROTEASE FAMILY S9B,C DIPEPTIDYL-PEPTIDASE IV-RELATED"/>
    <property type="match status" value="1"/>
</dbReference>
<dbReference type="InterPro" id="IPR001375">
    <property type="entry name" value="Peptidase_S9_cat"/>
</dbReference>